<dbReference type="EMBL" id="OV170225">
    <property type="protein sequence ID" value="CAH0725443.1"/>
    <property type="molecule type" value="Genomic_DNA"/>
</dbReference>
<dbReference type="Pfam" id="PF10495">
    <property type="entry name" value="PACT_coil_coil"/>
    <property type="match status" value="1"/>
</dbReference>
<sequence length="202" mass="22590">MWLQIRYLHGRWARLESCRKALVWQKRYLQRELAGYGELERRLRPPAAATAARSAGRERFKCVALAAVATLRMGYLVRRREAARAAAASALIAPTPTRHASPRPTPTPTARPLLLTTPHSGTPAPRRALRRDLRLTLPASPTPTPTSTPKRIHALPDSNRRSAFEVNSPLEEPFKLSSSPRDDAAAYLHRLDAVSRRLRDAD</sequence>
<keyword evidence="2" id="KW-0963">Cytoplasm</keyword>
<dbReference type="PANTHER" id="PTHR44981:SF2">
    <property type="entry name" value="PERICENTRIN-LIKE PROTEIN, ISOFORM F"/>
    <property type="match status" value="1"/>
</dbReference>
<reference evidence="8" key="1">
    <citation type="submission" date="2021-12" db="EMBL/GenBank/DDBJ databases">
        <authorList>
            <person name="Martin H S."/>
        </authorList>
    </citation>
    <scope>NUCLEOTIDE SEQUENCE</scope>
</reference>
<evidence type="ECO:0000256" key="5">
    <source>
        <dbReference type="ARBA" id="ARBA00023212"/>
    </source>
</evidence>
<keyword evidence="5" id="KW-0206">Cytoskeleton</keyword>
<accession>A0A8J9VM42</accession>
<name>A0A8J9VM42_9NEOP</name>
<evidence type="ECO:0000256" key="4">
    <source>
        <dbReference type="ARBA" id="ARBA00023054"/>
    </source>
</evidence>
<proteinExistence type="predicted"/>
<feature type="compositionally biased region" description="Low complexity" evidence="6">
    <location>
        <begin position="110"/>
        <end position="126"/>
    </location>
</feature>
<dbReference type="GO" id="GO:0060090">
    <property type="term" value="F:molecular adaptor activity"/>
    <property type="evidence" value="ECO:0007669"/>
    <property type="project" value="InterPro"/>
</dbReference>
<feature type="domain" description="Pericentrin/AKAP-450 centrosomal targeting" evidence="7">
    <location>
        <begin position="11"/>
        <end position="78"/>
    </location>
</feature>
<evidence type="ECO:0000313" key="9">
    <source>
        <dbReference type="Proteomes" id="UP000838878"/>
    </source>
</evidence>
<evidence type="ECO:0000259" key="7">
    <source>
        <dbReference type="Pfam" id="PF10495"/>
    </source>
</evidence>
<gene>
    <name evidence="8" type="ORF">BINO364_LOCUS11027</name>
</gene>
<protein>
    <recommendedName>
        <fullName evidence="7">Pericentrin/AKAP-450 centrosomal targeting domain-containing protein</fullName>
    </recommendedName>
</protein>
<dbReference type="AlphaFoldDB" id="A0A8J9VM42"/>
<feature type="non-terminal residue" evidence="8">
    <location>
        <position position="202"/>
    </location>
</feature>
<dbReference type="GO" id="GO:0005813">
    <property type="term" value="C:centrosome"/>
    <property type="evidence" value="ECO:0007669"/>
    <property type="project" value="UniProtKB-SubCell"/>
</dbReference>
<dbReference type="Proteomes" id="UP000838878">
    <property type="component" value="Chromosome 5"/>
</dbReference>
<evidence type="ECO:0000256" key="1">
    <source>
        <dbReference type="ARBA" id="ARBA00004300"/>
    </source>
</evidence>
<organism evidence="8 9">
    <name type="scientific">Brenthis ino</name>
    <name type="common">lesser marbled fritillary</name>
    <dbReference type="NCBI Taxonomy" id="405034"/>
    <lineage>
        <taxon>Eukaryota</taxon>
        <taxon>Metazoa</taxon>
        <taxon>Ecdysozoa</taxon>
        <taxon>Arthropoda</taxon>
        <taxon>Hexapoda</taxon>
        <taxon>Insecta</taxon>
        <taxon>Pterygota</taxon>
        <taxon>Neoptera</taxon>
        <taxon>Endopterygota</taxon>
        <taxon>Lepidoptera</taxon>
        <taxon>Glossata</taxon>
        <taxon>Ditrysia</taxon>
        <taxon>Papilionoidea</taxon>
        <taxon>Nymphalidae</taxon>
        <taxon>Heliconiinae</taxon>
        <taxon>Argynnini</taxon>
        <taxon>Brenthis</taxon>
    </lineage>
</organism>
<dbReference type="OrthoDB" id="2020852at2759"/>
<feature type="region of interest" description="Disordered" evidence="6">
    <location>
        <begin position="93"/>
        <end position="127"/>
    </location>
</feature>
<dbReference type="PANTHER" id="PTHR44981">
    <property type="entry name" value="PERICENTRIN-LIKE PROTEIN, ISOFORM F"/>
    <property type="match status" value="1"/>
</dbReference>
<dbReference type="GO" id="GO:0005737">
    <property type="term" value="C:cytoplasm"/>
    <property type="evidence" value="ECO:0007669"/>
    <property type="project" value="UniProtKB-ARBA"/>
</dbReference>
<keyword evidence="4" id="KW-0175">Coiled coil</keyword>
<comment type="subcellular location">
    <subcellularLocation>
        <location evidence="1">Cytoplasm</location>
        <location evidence="1">Cytoskeleton</location>
        <location evidence="1">Microtubule organizing center</location>
        <location evidence="1">Centrosome</location>
    </subcellularLocation>
</comment>
<keyword evidence="9" id="KW-1185">Reference proteome</keyword>
<keyword evidence="3" id="KW-0597">Phosphoprotein</keyword>
<evidence type="ECO:0000256" key="6">
    <source>
        <dbReference type="SAM" id="MobiDB-lite"/>
    </source>
</evidence>
<evidence type="ECO:0000256" key="3">
    <source>
        <dbReference type="ARBA" id="ARBA00022553"/>
    </source>
</evidence>
<dbReference type="InterPro" id="IPR028745">
    <property type="entry name" value="AKAP9/Pericentrin"/>
</dbReference>
<evidence type="ECO:0000256" key="2">
    <source>
        <dbReference type="ARBA" id="ARBA00022490"/>
    </source>
</evidence>
<dbReference type="GO" id="GO:0007165">
    <property type="term" value="P:signal transduction"/>
    <property type="evidence" value="ECO:0007669"/>
    <property type="project" value="InterPro"/>
</dbReference>
<evidence type="ECO:0000313" key="8">
    <source>
        <dbReference type="EMBL" id="CAH0725443.1"/>
    </source>
</evidence>
<dbReference type="InterPro" id="IPR019528">
    <property type="entry name" value="PACT_domain"/>
</dbReference>